<protein>
    <submittedName>
        <fullName evidence="2">Uncharacterized protein</fullName>
    </submittedName>
</protein>
<evidence type="ECO:0000256" key="1">
    <source>
        <dbReference type="SAM" id="MobiDB-lite"/>
    </source>
</evidence>
<name>A0A401YX38_9ACTN</name>
<dbReference type="RefSeq" id="WP_126640942.1">
    <property type="nucleotide sequence ID" value="NZ_BIFH01000031.1"/>
</dbReference>
<gene>
    <name evidence="2" type="ORF">EHYA_06807</name>
</gene>
<evidence type="ECO:0000313" key="3">
    <source>
        <dbReference type="Proteomes" id="UP000286931"/>
    </source>
</evidence>
<dbReference type="OrthoDB" id="3536470at2"/>
<comment type="caution">
    <text evidence="2">The sequence shown here is derived from an EMBL/GenBank/DDBJ whole genome shotgun (WGS) entry which is preliminary data.</text>
</comment>
<feature type="region of interest" description="Disordered" evidence="1">
    <location>
        <begin position="119"/>
        <end position="138"/>
    </location>
</feature>
<organism evidence="2 3">
    <name type="scientific">Embleya hyalina</name>
    <dbReference type="NCBI Taxonomy" id="516124"/>
    <lineage>
        <taxon>Bacteria</taxon>
        <taxon>Bacillati</taxon>
        <taxon>Actinomycetota</taxon>
        <taxon>Actinomycetes</taxon>
        <taxon>Kitasatosporales</taxon>
        <taxon>Streptomycetaceae</taxon>
        <taxon>Embleya</taxon>
    </lineage>
</organism>
<accession>A0A401YX38</accession>
<dbReference type="Proteomes" id="UP000286931">
    <property type="component" value="Unassembled WGS sequence"/>
</dbReference>
<evidence type="ECO:0000313" key="2">
    <source>
        <dbReference type="EMBL" id="GCD99095.1"/>
    </source>
</evidence>
<sequence>MESGLSLFRVRVGDDGTTTVTVEGPTRLLMDRIAAIVDPAVRDRVQHELSKAVVVIVDSSQDVVDGTDGVVTHGDRGRLVTDYPGVEELPVEVVMDLAVELRTAFAGHGPGDPVEGTVKRDASGRLHPVPHSDFEPRPLPNCPAPGTNWRWTLVAQRSDVRFFESGERRKPLTQVFGFVVMTLARPRVDPPSGLHEVPLTVDGAYLKIASRKFGGIELRMAEEGPAGGVLTSGTRERTGRGPDFFPARLSVHARLEGTMSKRPDLVVRTREPLSLTADLHSIGHVARDTFECTMSGPFELVDAADPSGAAFVTIRDFAPEAFEMPGRTGS</sequence>
<proteinExistence type="predicted"/>
<dbReference type="EMBL" id="BIFH01000031">
    <property type="protein sequence ID" value="GCD99095.1"/>
    <property type="molecule type" value="Genomic_DNA"/>
</dbReference>
<feature type="compositionally biased region" description="Basic and acidic residues" evidence="1">
    <location>
        <begin position="119"/>
        <end position="136"/>
    </location>
</feature>
<dbReference type="AlphaFoldDB" id="A0A401YX38"/>
<reference evidence="2 3" key="1">
    <citation type="submission" date="2018-12" db="EMBL/GenBank/DDBJ databases">
        <title>Draft genome sequence of Embleya hyalina NBRC 13850T.</title>
        <authorList>
            <person name="Komaki H."/>
            <person name="Hosoyama A."/>
            <person name="Kimura A."/>
            <person name="Ichikawa N."/>
            <person name="Tamura T."/>
        </authorList>
    </citation>
    <scope>NUCLEOTIDE SEQUENCE [LARGE SCALE GENOMIC DNA]</scope>
    <source>
        <strain evidence="2 3">NBRC 13850</strain>
    </source>
</reference>
<keyword evidence="3" id="KW-1185">Reference proteome</keyword>